<dbReference type="PANTHER" id="PTHR13696:SF96">
    <property type="entry name" value="COBQ_COBB_MIND_PARA NUCLEOTIDE BINDING DOMAIN-CONTAINING PROTEIN"/>
    <property type="match status" value="1"/>
</dbReference>
<gene>
    <name evidence="3" type="ORF">ALP05_200079</name>
    <name evidence="2" type="ORF">ALQ84_200141</name>
</gene>
<dbReference type="OrthoDB" id="69313at2"/>
<evidence type="ECO:0000313" key="5">
    <source>
        <dbReference type="Proteomes" id="UP000278587"/>
    </source>
</evidence>
<dbReference type="InterPro" id="IPR027417">
    <property type="entry name" value="P-loop_NTPase"/>
</dbReference>
<accession>A0A0P9KQD5</accession>
<proteinExistence type="predicted"/>
<dbReference type="EMBL" id="RBUY01000120">
    <property type="protein sequence ID" value="RMV73951.1"/>
    <property type="molecule type" value="Genomic_DNA"/>
</dbReference>
<comment type="caution">
    <text evidence="2">The sequence shown here is derived from an EMBL/GenBank/DDBJ whole genome shotgun (WGS) entry which is preliminary data.</text>
</comment>
<dbReference type="Proteomes" id="UP000278587">
    <property type="component" value="Unassembled WGS sequence"/>
</dbReference>
<evidence type="ECO:0000259" key="1">
    <source>
        <dbReference type="Pfam" id="PF01656"/>
    </source>
</evidence>
<dbReference type="PANTHER" id="PTHR13696">
    <property type="entry name" value="P-LOOP CONTAINING NUCLEOSIDE TRIPHOSPHATE HYDROLASE"/>
    <property type="match status" value="1"/>
</dbReference>
<evidence type="ECO:0000313" key="2">
    <source>
        <dbReference type="EMBL" id="RMM08031.1"/>
    </source>
</evidence>
<dbReference type="RefSeq" id="WP_055009575.1">
    <property type="nucleotide sequence ID" value="NZ_LJPW01000105.1"/>
</dbReference>
<dbReference type="AlphaFoldDB" id="A0A0P9KQD5"/>
<dbReference type="InterPro" id="IPR002586">
    <property type="entry name" value="CobQ/CobB/MinD/ParA_Nub-bd_dom"/>
</dbReference>
<name>A0A0P9KQD5_9PSED</name>
<dbReference type="PIRSF" id="PIRSF009320">
    <property type="entry name" value="Nuc_binding_HP_1000"/>
    <property type="match status" value="1"/>
</dbReference>
<feature type="domain" description="CobQ/CobB/MinD/ParA nucleotide binding" evidence="1">
    <location>
        <begin position="4"/>
        <end position="193"/>
    </location>
</feature>
<organism evidence="2 5">
    <name type="scientific">Pseudomonas caricapapayae</name>
    <dbReference type="NCBI Taxonomy" id="46678"/>
    <lineage>
        <taxon>Bacteria</taxon>
        <taxon>Pseudomonadati</taxon>
        <taxon>Pseudomonadota</taxon>
        <taxon>Gammaproteobacteria</taxon>
        <taxon>Pseudomonadales</taxon>
        <taxon>Pseudomonadaceae</taxon>
        <taxon>Pseudomonas</taxon>
    </lineage>
</organism>
<dbReference type="EMBL" id="RBOC01000128">
    <property type="protein sequence ID" value="RMM08031.1"/>
    <property type="molecule type" value="Genomic_DNA"/>
</dbReference>
<dbReference type="Pfam" id="PF01656">
    <property type="entry name" value="CbiA"/>
    <property type="match status" value="1"/>
</dbReference>
<sequence length="221" mass="24347">MLVLVGNTKGGVGKSTEAVQLAAARALQGRNVLLADGDRQASSIKSISVRMAAEIEPHIACVHYIDGHEFRTQVRHQAKLYDDVIMDCGGFDSQTLRYALGLADVVVVPFQPRPYDTWALDDLSKLIEEVQIGREEADKNLLRVICHLNSADPGVSSVDNIDAEKALKPYPHLPFIRAPLVRRKAFPLSSAQGMCVFETMPVHDKACIELKTLLRLVFGDE</sequence>
<dbReference type="InterPro" id="IPR050678">
    <property type="entry name" value="DNA_Partitioning_ATPase"/>
</dbReference>
<protein>
    <recommendedName>
        <fullName evidence="1">CobQ/CobB/MinD/ParA nucleotide binding domain-containing protein</fullName>
    </recommendedName>
</protein>
<dbReference type="Proteomes" id="UP000269872">
    <property type="component" value="Unassembled WGS sequence"/>
</dbReference>
<dbReference type="SUPFAM" id="SSF52540">
    <property type="entry name" value="P-loop containing nucleoside triphosphate hydrolases"/>
    <property type="match status" value="1"/>
</dbReference>
<evidence type="ECO:0000313" key="3">
    <source>
        <dbReference type="EMBL" id="RMV73951.1"/>
    </source>
</evidence>
<dbReference type="Gene3D" id="3.40.50.300">
    <property type="entry name" value="P-loop containing nucleotide triphosphate hydrolases"/>
    <property type="match status" value="1"/>
</dbReference>
<dbReference type="CDD" id="cd02042">
    <property type="entry name" value="ParAB_family"/>
    <property type="match status" value="1"/>
</dbReference>
<evidence type="ECO:0000313" key="4">
    <source>
        <dbReference type="Proteomes" id="UP000269872"/>
    </source>
</evidence>
<reference evidence="4 5" key="1">
    <citation type="submission" date="2018-08" db="EMBL/GenBank/DDBJ databases">
        <title>Recombination of ecologically and evolutionarily significant loci maintains genetic cohesion in the Pseudomonas syringae species complex.</title>
        <authorList>
            <person name="Dillon M."/>
            <person name="Thakur S."/>
            <person name="Almeida R.N.D."/>
            <person name="Weir B.S."/>
            <person name="Guttman D.S."/>
        </authorList>
    </citation>
    <scope>NUCLEOTIDE SEQUENCE [LARGE SCALE GENOMIC DNA]</scope>
    <source>
        <strain evidence="2 5">ICMP 4086</strain>
        <strain evidence="3 4">ICMP 7496</strain>
    </source>
</reference>